<dbReference type="SUPFAM" id="SSF52540">
    <property type="entry name" value="P-loop containing nucleoside triphosphate hydrolases"/>
    <property type="match status" value="1"/>
</dbReference>
<gene>
    <name evidence="8" type="ORF">D9Q98_009873</name>
</gene>
<dbReference type="GO" id="GO:0017095">
    <property type="term" value="F:heparan sulfate 6-sulfotransferase activity"/>
    <property type="evidence" value="ECO:0007669"/>
    <property type="project" value="TreeGrafter"/>
</dbReference>
<dbReference type="AlphaFoldDB" id="A0A9D4TFK0"/>
<keyword evidence="2" id="KW-0808">Transferase</keyword>
<dbReference type="InterPro" id="IPR010635">
    <property type="entry name" value="Heparan_SO4-6-sulfoTrfase"/>
</dbReference>
<dbReference type="Pfam" id="PF03567">
    <property type="entry name" value="Sulfotransfer_2"/>
    <property type="match status" value="1"/>
</dbReference>
<reference evidence="8" key="1">
    <citation type="journal article" date="2019" name="Plant J.">
        <title>Chlorella vulgaris genome assembly and annotation reveals the molecular basis for metabolic acclimation to high light conditions.</title>
        <authorList>
            <person name="Cecchin M."/>
            <person name="Marcolungo L."/>
            <person name="Rossato M."/>
            <person name="Girolomoni L."/>
            <person name="Cosentino E."/>
            <person name="Cuine S."/>
            <person name="Li-Beisson Y."/>
            <person name="Delledonne M."/>
            <person name="Ballottari M."/>
        </authorList>
    </citation>
    <scope>NUCLEOTIDE SEQUENCE</scope>
    <source>
        <strain evidence="8">211/11P</strain>
    </source>
</reference>
<evidence type="ECO:0000256" key="3">
    <source>
        <dbReference type="ARBA" id="ARBA00022692"/>
    </source>
</evidence>
<evidence type="ECO:0000256" key="4">
    <source>
        <dbReference type="ARBA" id="ARBA00022989"/>
    </source>
</evidence>
<dbReference type="Gene3D" id="3.40.50.300">
    <property type="entry name" value="P-loop containing nucleotide triphosphate hydrolases"/>
    <property type="match status" value="1"/>
</dbReference>
<dbReference type="InterPro" id="IPR027417">
    <property type="entry name" value="P-loop_NTPase"/>
</dbReference>
<sequence length="357" mass="38899">MRGNAGSRSQRALKFVFWAGLLAVSVTWAAIGGGGTAAEAVSAVKTGRRSSLQSAAPFTAAGQCPSHQLGHPISSAVFVHVPKTAGTLLHFLLKELMPASGRGRWCTWGTDSGDDFPPLFSNCGGGEPPPKHQQLFEATQRAFLHTCSGFATHQDTEFVHALGVDRSRTLLMTALRHPVERVISGYYYSLKMKAPFVAHYKPANDTDFSGLVRYSRDNPIDANNLMTSHLGDARHCSWPGTQPMPPPEQRLEAAKRNLERMCVIILAEFMDESLVQLARAAGWSSRRVLRIAAELEAGSSDGRLNATPKPKVPAEVRQAIAETNDLDMQLYQYAVQLFMQRSMQQAGTIPKEGGTLL</sequence>
<evidence type="ECO:0000256" key="5">
    <source>
        <dbReference type="ARBA" id="ARBA00023136"/>
    </source>
</evidence>
<keyword evidence="7" id="KW-0732">Signal</keyword>
<evidence type="ECO:0000256" key="2">
    <source>
        <dbReference type="ARBA" id="ARBA00022679"/>
    </source>
</evidence>
<protein>
    <recommendedName>
        <fullName evidence="10">Sulfotransferase</fullName>
    </recommendedName>
</protein>
<accession>A0A9D4TFK0</accession>
<dbReference type="Proteomes" id="UP001055712">
    <property type="component" value="Unassembled WGS sequence"/>
</dbReference>
<dbReference type="EMBL" id="SIDB01000013">
    <property type="protein sequence ID" value="KAI3424320.1"/>
    <property type="molecule type" value="Genomic_DNA"/>
</dbReference>
<keyword evidence="9" id="KW-1185">Reference proteome</keyword>
<dbReference type="InterPro" id="IPR005331">
    <property type="entry name" value="Sulfotransferase"/>
</dbReference>
<dbReference type="GO" id="GO:0016020">
    <property type="term" value="C:membrane"/>
    <property type="evidence" value="ECO:0007669"/>
    <property type="project" value="UniProtKB-SubCell"/>
</dbReference>
<keyword evidence="4" id="KW-1133">Transmembrane helix</keyword>
<evidence type="ECO:0000313" key="9">
    <source>
        <dbReference type="Proteomes" id="UP001055712"/>
    </source>
</evidence>
<evidence type="ECO:0000313" key="8">
    <source>
        <dbReference type="EMBL" id="KAI3424320.1"/>
    </source>
</evidence>
<evidence type="ECO:0000256" key="7">
    <source>
        <dbReference type="SAM" id="SignalP"/>
    </source>
</evidence>
<keyword evidence="6" id="KW-0325">Glycoprotein</keyword>
<comment type="subcellular location">
    <subcellularLocation>
        <location evidence="1">Membrane</location>
        <topology evidence="1">Single-pass membrane protein</topology>
    </subcellularLocation>
</comment>
<dbReference type="PANTHER" id="PTHR12812">
    <property type="entry name" value="HEPARAN SULFATE 6-O-SULFOTRANSFERASE 3"/>
    <property type="match status" value="1"/>
</dbReference>
<dbReference type="OrthoDB" id="406981at2759"/>
<keyword evidence="3" id="KW-0812">Transmembrane</keyword>
<proteinExistence type="predicted"/>
<keyword evidence="5" id="KW-0472">Membrane</keyword>
<evidence type="ECO:0000256" key="6">
    <source>
        <dbReference type="ARBA" id="ARBA00023180"/>
    </source>
</evidence>
<organism evidence="8 9">
    <name type="scientific">Chlorella vulgaris</name>
    <name type="common">Green alga</name>
    <dbReference type="NCBI Taxonomy" id="3077"/>
    <lineage>
        <taxon>Eukaryota</taxon>
        <taxon>Viridiplantae</taxon>
        <taxon>Chlorophyta</taxon>
        <taxon>core chlorophytes</taxon>
        <taxon>Trebouxiophyceae</taxon>
        <taxon>Chlorellales</taxon>
        <taxon>Chlorellaceae</taxon>
        <taxon>Chlorella clade</taxon>
        <taxon>Chlorella</taxon>
    </lineage>
</organism>
<feature type="signal peptide" evidence="7">
    <location>
        <begin position="1"/>
        <end position="29"/>
    </location>
</feature>
<evidence type="ECO:0000256" key="1">
    <source>
        <dbReference type="ARBA" id="ARBA00004167"/>
    </source>
</evidence>
<evidence type="ECO:0008006" key="10">
    <source>
        <dbReference type="Google" id="ProtNLM"/>
    </source>
</evidence>
<reference evidence="8" key="2">
    <citation type="submission" date="2020-11" db="EMBL/GenBank/DDBJ databases">
        <authorList>
            <person name="Cecchin M."/>
            <person name="Marcolungo L."/>
            <person name="Rossato M."/>
            <person name="Girolomoni L."/>
            <person name="Cosentino E."/>
            <person name="Cuine S."/>
            <person name="Li-Beisson Y."/>
            <person name="Delledonne M."/>
            <person name="Ballottari M."/>
        </authorList>
    </citation>
    <scope>NUCLEOTIDE SEQUENCE</scope>
    <source>
        <strain evidence="8">211/11P</strain>
        <tissue evidence="8">Whole cell</tissue>
    </source>
</reference>
<comment type="caution">
    <text evidence="8">The sequence shown here is derived from an EMBL/GenBank/DDBJ whole genome shotgun (WGS) entry which is preliminary data.</text>
</comment>
<feature type="chain" id="PRO_5039490285" description="Sulfotransferase" evidence="7">
    <location>
        <begin position="30"/>
        <end position="357"/>
    </location>
</feature>
<name>A0A9D4TFK0_CHLVU</name>
<dbReference type="PANTHER" id="PTHR12812:SF0">
    <property type="entry name" value="HEPARAN-SULFATE 6-O-SULFOTRANSFERASE"/>
    <property type="match status" value="1"/>
</dbReference>